<reference evidence="1" key="2">
    <citation type="submission" date="2020-09" db="EMBL/GenBank/DDBJ databases">
        <authorList>
            <person name="Sun Q."/>
            <person name="Ohkuma M."/>
        </authorList>
    </citation>
    <scope>NUCLEOTIDE SEQUENCE</scope>
    <source>
        <strain evidence="1">JCM 13064</strain>
    </source>
</reference>
<comment type="caution">
    <text evidence="1">The sequence shown here is derived from an EMBL/GenBank/DDBJ whole genome shotgun (WGS) entry which is preliminary data.</text>
</comment>
<organism evidence="1 2">
    <name type="scientific">Sphaerisporangium melleum</name>
    <dbReference type="NCBI Taxonomy" id="321316"/>
    <lineage>
        <taxon>Bacteria</taxon>
        <taxon>Bacillati</taxon>
        <taxon>Actinomycetota</taxon>
        <taxon>Actinomycetes</taxon>
        <taxon>Streptosporangiales</taxon>
        <taxon>Streptosporangiaceae</taxon>
        <taxon>Sphaerisporangium</taxon>
    </lineage>
</organism>
<evidence type="ECO:0000313" key="2">
    <source>
        <dbReference type="Proteomes" id="UP000645217"/>
    </source>
</evidence>
<evidence type="ECO:0000313" key="1">
    <source>
        <dbReference type="EMBL" id="GGL19584.1"/>
    </source>
</evidence>
<gene>
    <name evidence="1" type="ORF">GCM10007964_71990</name>
</gene>
<dbReference type="Proteomes" id="UP000645217">
    <property type="component" value="Unassembled WGS sequence"/>
</dbReference>
<name>A0A917VW05_9ACTN</name>
<accession>A0A917VW05</accession>
<keyword evidence="2" id="KW-1185">Reference proteome</keyword>
<sequence length="44" mass="4894">MPEEMAGLRDAAAYAMPRHILRSGERFRRLFGEAKDADGMAVKA</sequence>
<reference evidence="1" key="1">
    <citation type="journal article" date="2014" name="Int. J. Syst. Evol. Microbiol.">
        <title>Complete genome sequence of Corynebacterium casei LMG S-19264T (=DSM 44701T), isolated from a smear-ripened cheese.</title>
        <authorList>
            <consortium name="US DOE Joint Genome Institute (JGI-PGF)"/>
            <person name="Walter F."/>
            <person name="Albersmeier A."/>
            <person name="Kalinowski J."/>
            <person name="Ruckert C."/>
        </authorList>
    </citation>
    <scope>NUCLEOTIDE SEQUENCE</scope>
    <source>
        <strain evidence="1">JCM 13064</strain>
    </source>
</reference>
<proteinExistence type="predicted"/>
<dbReference type="AlphaFoldDB" id="A0A917VW05"/>
<dbReference type="EMBL" id="BMNT01000066">
    <property type="protein sequence ID" value="GGL19584.1"/>
    <property type="molecule type" value="Genomic_DNA"/>
</dbReference>
<protein>
    <submittedName>
        <fullName evidence="1">Uncharacterized protein</fullName>
    </submittedName>
</protein>